<reference evidence="2 3" key="1">
    <citation type="submission" date="2023-07" db="EMBL/GenBank/DDBJ databases">
        <title>Genomic Encyclopedia of Type Strains, Phase IV (KMG-IV): sequencing the most valuable type-strain genomes for metagenomic binning, comparative biology and taxonomic classification.</title>
        <authorList>
            <person name="Goeker M."/>
        </authorList>
    </citation>
    <scope>NUCLEOTIDE SEQUENCE [LARGE SCALE GENOMIC DNA]</scope>
    <source>
        <strain evidence="2 3">DSM 4006</strain>
    </source>
</reference>
<dbReference type="PROSITE" id="PS51257">
    <property type="entry name" value="PROKAR_LIPOPROTEIN"/>
    <property type="match status" value="1"/>
</dbReference>
<evidence type="ECO:0000313" key="3">
    <source>
        <dbReference type="Proteomes" id="UP001232973"/>
    </source>
</evidence>
<dbReference type="EMBL" id="JAUSTP010000015">
    <property type="protein sequence ID" value="MDQ0190207.1"/>
    <property type="molecule type" value="Genomic_DNA"/>
</dbReference>
<feature type="signal peptide" evidence="1">
    <location>
        <begin position="1"/>
        <end position="22"/>
    </location>
</feature>
<keyword evidence="3" id="KW-1185">Reference proteome</keyword>
<sequence>MNKKAVAAVLLFTAILAGCGHANLTGPRTAPPGGEEWISHKMDGESPFSYIVTTEEVTHVGKVIGRIESKDSKGDNSKGDIWYSNDLPVNTAIFSIPGVNINREVAVQLKNMEYVKATGLGHNQPP</sequence>
<comment type="caution">
    <text evidence="2">The sequence shown here is derived from an EMBL/GenBank/DDBJ whole genome shotgun (WGS) entry which is preliminary data.</text>
</comment>
<protein>
    <recommendedName>
        <fullName evidence="4">DUF3221 domain-containing protein</fullName>
    </recommendedName>
</protein>
<name>A0ABT9XIR7_9BACL</name>
<evidence type="ECO:0000313" key="2">
    <source>
        <dbReference type="EMBL" id="MDQ0190207.1"/>
    </source>
</evidence>
<accession>A0ABT9XIR7</accession>
<dbReference type="RefSeq" id="WP_274457338.1">
    <property type="nucleotide sequence ID" value="NZ_CP067097.1"/>
</dbReference>
<gene>
    <name evidence="2" type="ORF">J2S03_002070</name>
</gene>
<dbReference type="Proteomes" id="UP001232973">
    <property type="component" value="Unassembled WGS sequence"/>
</dbReference>
<keyword evidence="1" id="KW-0732">Signal</keyword>
<proteinExistence type="predicted"/>
<feature type="chain" id="PRO_5046234784" description="DUF3221 domain-containing protein" evidence="1">
    <location>
        <begin position="23"/>
        <end position="126"/>
    </location>
</feature>
<evidence type="ECO:0008006" key="4">
    <source>
        <dbReference type="Google" id="ProtNLM"/>
    </source>
</evidence>
<evidence type="ECO:0000256" key="1">
    <source>
        <dbReference type="SAM" id="SignalP"/>
    </source>
</evidence>
<organism evidence="2 3">
    <name type="scientific">Alicyclobacillus cycloheptanicus</name>
    <dbReference type="NCBI Taxonomy" id="1457"/>
    <lineage>
        <taxon>Bacteria</taxon>
        <taxon>Bacillati</taxon>
        <taxon>Bacillota</taxon>
        <taxon>Bacilli</taxon>
        <taxon>Bacillales</taxon>
        <taxon>Alicyclobacillaceae</taxon>
        <taxon>Alicyclobacillus</taxon>
    </lineage>
</organism>